<dbReference type="EMBL" id="UGPP01000001">
    <property type="protein sequence ID" value="STY71140.1"/>
    <property type="molecule type" value="Genomic_DNA"/>
</dbReference>
<evidence type="ECO:0000313" key="1">
    <source>
        <dbReference type="EMBL" id="STY71140.1"/>
    </source>
</evidence>
<evidence type="ECO:0000313" key="2">
    <source>
        <dbReference type="Proteomes" id="UP000255234"/>
    </source>
</evidence>
<sequence>MAIFFKDKHLSCPKCNNTVLQKIEQYRYSYTKEKNKLLEEPYGYALYCSKCNTLVKEHIMHETHAPTIIEL</sequence>
<accession>A0A378NRX3</accession>
<organism evidence="1 2">
    <name type="scientific">Megamonas hypermegale</name>
    <dbReference type="NCBI Taxonomy" id="158847"/>
    <lineage>
        <taxon>Bacteria</taxon>
        <taxon>Bacillati</taxon>
        <taxon>Bacillota</taxon>
        <taxon>Negativicutes</taxon>
        <taxon>Selenomonadales</taxon>
        <taxon>Selenomonadaceae</taxon>
        <taxon>Megamonas</taxon>
    </lineage>
</organism>
<dbReference type="AlphaFoldDB" id="A0A378NRX3"/>
<protein>
    <submittedName>
        <fullName evidence="1">Uncharacterized protein</fullName>
    </submittedName>
</protein>
<proteinExistence type="predicted"/>
<reference evidence="1 2" key="1">
    <citation type="submission" date="2018-06" db="EMBL/GenBank/DDBJ databases">
        <authorList>
            <consortium name="Pathogen Informatics"/>
            <person name="Doyle S."/>
        </authorList>
    </citation>
    <scope>NUCLEOTIDE SEQUENCE [LARGE SCALE GENOMIC DNA]</scope>
    <source>
        <strain evidence="1 2">NCTC10571</strain>
    </source>
</reference>
<dbReference type="RefSeq" id="WP_115151513.1">
    <property type="nucleotide sequence ID" value="NZ_UGPP01000001.1"/>
</dbReference>
<gene>
    <name evidence="1" type="ORF">NCTC10571_01292</name>
</gene>
<name>A0A378NRX3_9FIRM</name>
<dbReference type="Proteomes" id="UP000255234">
    <property type="component" value="Unassembled WGS sequence"/>
</dbReference>